<dbReference type="AlphaFoldDB" id="R0M967"/>
<dbReference type="Proteomes" id="UP000016927">
    <property type="component" value="Unassembled WGS sequence"/>
</dbReference>
<dbReference type="GO" id="GO:0005524">
    <property type="term" value="F:ATP binding"/>
    <property type="evidence" value="ECO:0007669"/>
    <property type="project" value="InterPro"/>
</dbReference>
<gene>
    <name evidence="2" type="primary">URK1</name>
    <name evidence="2" type="ORF">NBO_27g0063</name>
</gene>
<dbReference type="STRING" id="578461.R0M967"/>
<dbReference type="Gene3D" id="3.40.50.300">
    <property type="entry name" value="P-loop containing nucleotide triphosphate hydrolases"/>
    <property type="match status" value="1"/>
</dbReference>
<dbReference type="InterPro" id="IPR027417">
    <property type="entry name" value="P-loop_NTPase"/>
</dbReference>
<organism evidence="2 3">
    <name type="scientific">Nosema bombycis (strain CQ1 / CVCC 102059)</name>
    <name type="common">Microsporidian parasite</name>
    <name type="synonym">Pebrine of silkworm</name>
    <dbReference type="NCBI Taxonomy" id="578461"/>
    <lineage>
        <taxon>Eukaryota</taxon>
        <taxon>Fungi</taxon>
        <taxon>Fungi incertae sedis</taxon>
        <taxon>Microsporidia</taxon>
        <taxon>Nosematidae</taxon>
        <taxon>Nosema</taxon>
    </lineage>
</organism>
<keyword evidence="3" id="KW-1185">Reference proteome</keyword>
<dbReference type="SUPFAM" id="SSF52540">
    <property type="entry name" value="P-loop containing nucleoside triphosphate hydrolases"/>
    <property type="match status" value="1"/>
</dbReference>
<dbReference type="GO" id="GO:0016301">
    <property type="term" value="F:kinase activity"/>
    <property type="evidence" value="ECO:0007669"/>
    <property type="project" value="UniProtKB-KW"/>
</dbReference>
<evidence type="ECO:0000313" key="2">
    <source>
        <dbReference type="EMBL" id="EOB14509.1"/>
    </source>
</evidence>
<dbReference type="Pfam" id="PF00485">
    <property type="entry name" value="PRK"/>
    <property type="match status" value="1"/>
</dbReference>
<dbReference type="VEuPathDB" id="MicrosporidiaDB:NBO_27g0063"/>
<feature type="domain" description="Phosphoribulokinase/uridine kinase" evidence="1">
    <location>
        <begin position="36"/>
        <end position="150"/>
    </location>
</feature>
<proteinExistence type="predicted"/>
<keyword evidence="2" id="KW-0418">Kinase</keyword>
<dbReference type="OMA" id="NICKNRM"/>
<dbReference type="InterPro" id="IPR006083">
    <property type="entry name" value="PRK/URK"/>
</dbReference>
<reference evidence="2 3" key="1">
    <citation type="journal article" date="2013" name="BMC Genomics">
        <title>Comparative genomics of parasitic silkworm microsporidia reveal an association between genome expansion and host adaptation.</title>
        <authorList>
            <person name="Pan G."/>
            <person name="Xu J."/>
            <person name="Li T."/>
            <person name="Xia Q."/>
            <person name="Liu S.L."/>
            <person name="Zhang G."/>
            <person name="Li S."/>
            <person name="Li C."/>
            <person name="Liu H."/>
            <person name="Yang L."/>
            <person name="Liu T."/>
            <person name="Zhang X."/>
            <person name="Wu Z."/>
            <person name="Fan W."/>
            <person name="Dang X."/>
            <person name="Xiang H."/>
            <person name="Tao M."/>
            <person name="Li Y."/>
            <person name="Hu J."/>
            <person name="Li Z."/>
            <person name="Lin L."/>
            <person name="Luo J."/>
            <person name="Geng L."/>
            <person name="Wang L."/>
            <person name="Long M."/>
            <person name="Wan Y."/>
            <person name="He N."/>
            <person name="Zhang Z."/>
            <person name="Lu C."/>
            <person name="Keeling P.J."/>
            <person name="Wang J."/>
            <person name="Xiang Z."/>
            <person name="Zhou Z."/>
        </authorList>
    </citation>
    <scope>NUCLEOTIDE SEQUENCE [LARGE SCALE GENOMIC DNA]</scope>
    <source>
        <strain evidence="3">CQ1 / CVCC 102059</strain>
    </source>
</reference>
<sequence length="283" mass="33035">MSSVFNGSMNGDSEEQIRKIIREKFGDVYDMKNKYLIVIQGATSSGKSTIAKEINRLLTDKGIPSKLIGLDSYYLSPDNPLEEDDNYDFDNPASLDWESIVELLTALKNDEKNLPVYFRRKSKSEINTKEFCANTFPSVIIVEGIYAFNVINRYIFNLDELDPTDSKKKLSQEFVESDYNLDGFKILKIFLPLCKNKLWAIRKARDLKLKKPYDAIKSRFEKMIWPDTQRWVYSTLEYNDIQVAHGNFNETASHLLVQKDSWLFLLRKETYERQLEDDLSDRI</sequence>
<accession>R0M967</accession>
<protein>
    <submittedName>
        <fullName evidence="2">Uridine kinase</fullName>
    </submittedName>
</protein>
<dbReference type="OrthoDB" id="2195084at2759"/>
<name>R0M967_NOSB1</name>
<dbReference type="EMBL" id="KB908935">
    <property type="protein sequence ID" value="EOB14509.1"/>
    <property type="molecule type" value="Genomic_DNA"/>
</dbReference>
<evidence type="ECO:0000313" key="3">
    <source>
        <dbReference type="Proteomes" id="UP000016927"/>
    </source>
</evidence>
<dbReference type="HOGENOM" id="CLU_059424_0_0_1"/>
<evidence type="ECO:0000259" key="1">
    <source>
        <dbReference type="Pfam" id="PF00485"/>
    </source>
</evidence>
<keyword evidence="2" id="KW-0808">Transferase</keyword>
<dbReference type="PANTHER" id="PTHR10285">
    <property type="entry name" value="URIDINE KINASE"/>
    <property type="match status" value="1"/>
</dbReference>